<accession>A0A151SZN6</accession>
<protein>
    <submittedName>
        <fullName evidence="3">Retrovirus-related Pol polyprotein from transposon 412 family</fullName>
    </submittedName>
</protein>
<keyword evidence="4" id="KW-1185">Reference proteome</keyword>
<organism evidence="3 4">
    <name type="scientific">Cajanus cajan</name>
    <name type="common">Pigeon pea</name>
    <name type="synonym">Cajanus indicus</name>
    <dbReference type="NCBI Taxonomy" id="3821"/>
    <lineage>
        <taxon>Eukaryota</taxon>
        <taxon>Viridiplantae</taxon>
        <taxon>Streptophyta</taxon>
        <taxon>Embryophyta</taxon>
        <taxon>Tracheophyta</taxon>
        <taxon>Spermatophyta</taxon>
        <taxon>Magnoliopsida</taxon>
        <taxon>eudicotyledons</taxon>
        <taxon>Gunneridae</taxon>
        <taxon>Pentapetalae</taxon>
        <taxon>rosids</taxon>
        <taxon>fabids</taxon>
        <taxon>Fabales</taxon>
        <taxon>Fabaceae</taxon>
        <taxon>Papilionoideae</taxon>
        <taxon>50 kb inversion clade</taxon>
        <taxon>NPAAA clade</taxon>
        <taxon>indigoferoid/millettioid clade</taxon>
        <taxon>Phaseoleae</taxon>
        <taxon>Cajanus</taxon>
    </lineage>
</organism>
<dbReference type="InterPro" id="IPR041577">
    <property type="entry name" value="RT_RNaseH_2"/>
</dbReference>
<dbReference type="EMBL" id="CM003612">
    <property type="protein sequence ID" value="KYP60267.1"/>
    <property type="molecule type" value="Genomic_DNA"/>
</dbReference>
<dbReference type="Gene3D" id="3.30.70.270">
    <property type="match status" value="1"/>
</dbReference>
<name>A0A151SZN6_CAJCA</name>
<feature type="domain" description="Reverse transcriptase/retrotransposon-derived protein RNase H-like" evidence="2">
    <location>
        <begin position="45"/>
        <end position="83"/>
    </location>
</feature>
<reference evidence="3 4" key="1">
    <citation type="journal article" date="2012" name="Nat. Biotechnol.">
        <title>Draft genome sequence of pigeonpea (Cajanus cajan), an orphan legume crop of resource-poor farmers.</title>
        <authorList>
            <person name="Varshney R.K."/>
            <person name="Chen W."/>
            <person name="Li Y."/>
            <person name="Bharti A.K."/>
            <person name="Saxena R.K."/>
            <person name="Schlueter J.A."/>
            <person name="Donoghue M.T."/>
            <person name="Azam S."/>
            <person name="Fan G."/>
            <person name="Whaley A.M."/>
            <person name="Farmer A.D."/>
            <person name="Sheridan J."/>
            <person name="Iwata A."/>
            <person name="Tuteja R."/>
            <person name="Penmetsa R.V."/>
            <person name="Wu W."/>
            <person name="Upadhyaya H.D."/>
            <person name="Yang S.P."/>
            <person name="Shah T."/>
            <person name="Saxena K.B."/>
            <person name="Michael T."/>
            <person name="McCombie W.R."/>
            <person name="Yang B."/>
            <person name="Zhang G."/>
            <person name="Yang H."/>
            <person name="Wang J."/>
            <person name="Spillane C."/>
            <person name="Cook D.R."/>
            <person name="May G.D."/>
            <person name="Xu X."/>
            <person name="Jackson S.A."/>
        </authorList>
    </citation>
    <scope>NUCLEOTIDE SEQUENCE [LARGE SCALE GENOMIC DNA]</scope>
    <source>
        <strain evidence="4">cv. Asha</strain>
    </source>
</reference>
<evidence type="ECO:0000259" key="2">
    <source>
        <dbReference type="Pfam" id="PF17919"/>
    </source>
</evidence>
<dbReference type="InterPro" id="IPR043128">
    <property type="entry name" value="Rev_trsase/Diguanyl_cyclase"/>
</dbReference>
<evidence type="ECO:0000256" key="1">
    <source>
        <dbReference type="ARBA" id="ARBA00023268"/>
    </source>
</evidence>
<gene>
    <name evidence="3" type="ORF">KK1_015720</name>
</gene>
<sequence length="98" mass="11479">MEACHILLGRPWQFDKKFYRRFVPNFSSIASLFNELVKKDVLFEWTTKHDQAFQLLKDQLTNAHILALPNFEKTFKLECDALLNAQSTHTSTNITIHL</sequence>
<proteinExistence type="predicted"/>
<dbReference type="SUPFAM" id="SSF56672">
    <property type="entry name" value="DNA/RNA polymerases"/>
    <property type="match status" value="1"/>
</dbReference>
<keyword evidence="1" id="KW-0511">Multifunctional enzyme</keyword>
<dbReference type="InterPro" id="IPR050951">
    <property type="entry name" value="Retrovirus_Pol_polyprotein"/>
</dbReference>
<dbReference type="PANTHER" id="PTHR37984">
    <property type="entry name" value="PROTEIN CBG26694"/>
    <property type="match status" value="1"/>
</dbReference>
<dbReference type="AlphaFoldDB" id="A0A151SZN6"/>
<dbReference type="GO" id="GO:0003824">
    <property type="term" value="F:catalytic activity"/>
    <property type="evidence" value="ECO:0007669"/>
    <property type="project" value="UniProtKB-KW"/>
</dbReference>
<dbReference type="Pfam" id="PF17919">
    <property type="entry name" value="RT_RNaseH_2"/>
    <property type="match status" value="1"/>
</dbReference>
<dbReference type="PANTHER" id="PTHR37984:SF5">
    <property type="entry name" value="PROTEIN NYNRIN-LIKE"/>
    <property type="match status" value="1"/>
</dbReference>
<dbReference type="Gramene" id="C.cajan_15277.t">
    <property type="protein sequence ID" value="C.cajan_15277.t"/>
    <property type="gene ID" value="C.cajan_15277"/>
</dbReference>
<evidence type="ECO:0000313" key="3">
    <source>
        <dbReference type="EMBL" id="KYP60267.1"/>
    </source>
</evidence>
<evidence type="ECO:0000313" key="4">
    <source>
        <dbReference type="Proteomes" id="UP000075243"/>
    </source>
</evidence>
<dbReference type="Proteomes" id="UP000075243">
    <property type="component" value="Chromosome 10"/>
</dbReference>
<dbReference type="InterPro" id="IPR043502">
    <property type="entry name" value="DNA/RNA_pol_sf"/>
</dbReference>